<name>A0ABW2KIL7_9ACTN</name>
<evidence type="ECO:0000256" key="4">
    <source>
        <dbReference type="SAM" id="SignalP"/>
    </source>
</evidence>
<evidence type="ECO:0000313" key="6">
    <source>
        <dbReference type="EMBL" id="MFC7329263.1"/>
    </source>
</evidence>
<evidence type="ECO:0000256" key="1">
    <source>
        <dbReference type="ARBA" id="ARBA00022512"/>
    </source>
</evidence>
<dbReference type="PROSITE" id="PS51884">
    <property type="entry name" value="CHAPLIN"/>
    <property type="match status" value="1"/>
</dbReference>
<sequence>MLKKTFAASAIVAAASGVLFAGSPAFADDWNTSGNGSILGGNQIGVDLDVPINVCGNAIAVLGQAGANCEDSNAVAAEVDDNHVWLW</sequence>
<keyword evidence="1" id="KW-0134">Cell wall</keyword>
<evidence type="ECO:0000259" key="5">
    <source>
        <dbReference type="PROSITE" id="PS51884"/>
    </source>
</evidence>
<dbReference type="Proteomes" id="UP001596540">
    <property type="component" value="Unassembled WGS sequence"/>
</dbReference>
<feature type="signal peptide" evidence="4">
    <location>
        <begin position="1"/>
        <end position="27"/>
    </location>
</feature>
<keyword evidence="4" id="KW-0732">Signal</keyword>
<feature type="domain" description="Chaplin" evidence="5">
    <location>
        <begin position="35"/>
        <end position="75"/>
    </location>
</feature>
<proteinExistence type="predicted"/>
<keyword evidence="3" id="KW-0034">Amyloid</keyword>
<keyword evidence="1" id="KW-0964">Secreted</keyword>
<keyword evidence="2" id="KW-0130">Cell adhesion</keyword>
<dbReference type="EMBL" id="JBHTBH010000007">
    <property type="protein sequence ID" value="MFC7329263.1"/>
    <property type="molecule type" value="Genomic_DNA"/>
</dbReference>
<evidence type="ECO:0000256" key="2">
    <source>
        <dbReference type="ARBA" id="ARBA00022889"/>
    </source>
</evidence>
<feature type="chain" id="PRO_5046203763" evidence="4">
    <location>
        <begin position="28"/>
        <end position="87"/>
    </location>
</feature>
<evidence type="ECO:0000256" key="3">
    <source>
        <dbReference type="ARBA" id="ARBA00023087"/>
    </source>
</evidence>
<comment type="caution">
    <text evidence="6">The sequence shown here is derived from an EMBL/GenBank/DDBJ whole genome shotgun (WGS) entry which is preliminary data.</text>
</comment>
<organism evidence="6 7">
    <name type="scientific">Marinactinospora rubrisoli</name>
    <dbReference type="NCBI Taxonomy" id="2715399"/>
    <lineage>
        <taxon>Bacteria</taxon>
        <taxon>Bacillati</taxon>
        <taxon>Actinomycetota</taxon>
        <taxon>Actinomycetes</taxon>
        <taxon>Streptosporangiales</taxon>
        <taxon>Nocardiopsidaceae</taxon>
        <taxon>Marinactinospora</taxon>
    </lineage>
</organism>
<dbReference type="RefSeq" id="WP_379871915.1">
    <property type="nucleotide sequence ID" value="NZ_JBHTBH010000007.1"/>
</dbReference>
<reference evidence="7" key="1">
    <citation type="journal article" date="2019" name="Int. J. Syst. Evol. Microbiol.">
        <title>The Global Catalogue of Microorganisms (GCM) 10K type strain sequencing project: providing services to taxonomists for standard genome sequencing and annotation.</title>
        <authorList>
            <consortium name="The Broad Institute Genomics Platform"/>
            <consortium name="The Broad Institute Genome Sequencing Center for Infectious Disease"/>
            <person name="Wu L."/>
            <person name="Ma J."/>
        </authorList>
    </citation>
    <scope>NUCLEOTIDE SEQUENCE [LARGE SCALE GENOMIC DNA]</scope>
    <source>
        <strain evidence="7">CGMCC 4.7382</strain>
    </source>
</reference>
<accession>A0ABW2KIL7</accession>
<keyword evidence="7" id="KW-1185">Reference proteome</keyword>
<evidence type="ECO:0000313" key="7">
    <source>
        <dbReference type="Proteomes" id="UP001596540"/>
    </source>
</evidence>
<protein>
    <submittedName>
        <fullName evidence="6">Chaplin family protein</fullName>
    </submittedName>
</protein>
<dbReference type="Pfam" id="PF03777">
    <property type="entry name" value="ChpA-C"/>
    <property type="match status" value="1"/>
</dbReference>
<dbReference type="InterPro" id="IPR005528">
    <property type="entry name" value="ChpA-H"/>
</dbReference>
<gene>
    <name evidence="6" type="ORF">ACFQRF_16125</name>
</gene>